<keyword evidence="6" id="KW-1185">Reference proteome</keyword>
<name>A0A815UEK1_9BILA</name>
<evidence type="ECO:0000313" key="6">
    <source>
        <dbReference type="Proteomes" id="UP000663829"/>
    </source>
</evidence>
<reference evidence="3" key="1">
    <citation type="submission" date="2021-02" db="EMBL/GenBank/DDBJ databases">
        <authorList>
            <person name="Nowell W R."/>
        </authorList>
    </citation>
    <scope>NUCLEOTIDE SEQUENCE</scope>
</reference>
<evidence type="ECO:0000256" key="1">
    <source>
        <dbReference type="SAM" id="MobiDB-lite"/>
    </source>
</evidence>
<dbReference type="Proteomes" id="UP000677228">
    <property type="component" value="Unassembled WGS sequence"/>
</dbReference>
<evidence type="ECO:0000313" key="3">
    <source>
        <dbReference type="EMBL" id="CAF1512908.1"/>
    </source>
</evidence>
<evidence type="ECO:0000313" key="2">
    <source>
        <dbReference type="EMBL" id="CAF1391308.1"/>
    </source>
</evidence>
<dbReference type="Proteomes" id="UP000681722">
    <property type="component" value="Unassembled WGS sequence"/>
</dbReference>
<dbReference type="Proteomes" id="UP000682733">
    <property type="component" value="Unassembled WGS sequence"/>
</dbReference>
<dbReference type="EMBL" id="CAJOBC010088822">
    <property type="protein sequence ID" value="CAF4373322.1"/>
    <property type="molecule type" value="Genomic_DNA"/>
</dbReference>
<feature type="region of interest" description="Disordered" evidence="1">
    <location>
        <begin position="1"/>
        <end position="36"/>
    </location>
</feature>
<protein>
    <submittedName>
        <fullName evidence="3">Uncharacterized protein</fullName>
    </submittedName>
</protein>
<organism evidence="3 6">
    <name type="scientific">Didymodactylos carnosus</name>
    <dbReference type="NCBI Taxonomy" id="1234261"/>
    <lineage>
        <taxon>Eukaryota</taxon>
        <taxon>Metazoa</taxon>
        <taxon>Spiralia</taxon>
        <taxon>Gnathifera</taxon>
        <taxon>Rotifera</taxon>
        <taxon>Eurotatoria</taxon>
        <taxon>Bdelloidea</taxon>
        <taxon>Philodinida</taxon>
        <taxon>Philodinidae</taxon>
        <taxon>Didymodactylos</taxon>
    </lineage>
</organism>
<evidence type="ECO:0000313" key="4">
    <source>
        <dbReference type="EMBL" id="CAF4198920.1"/>
    </source>
</evidence>
<sequence>MSRLEGLEKQSKTSLQSTEEALHQVKKARATSGERERLEVELVIRKAAFRMVSDEDEAFDRQRTVEAGRPVVQRDDDGDYDCNDEHRSVTIQTPNATTAALPH</sequence>
<accession>A0A815UEK1</accession>
<evidence type="ECO:0000313" key="5">
    <source>
        <dbReference type="EMBL" id="CAF4373322.1"/>
    </source>
</evidence>
<feature type="region of interest" description="Disordered" evidence="1">
    <location>
        <begin position="63"/>
        <end position="103"/>
    </location>
</feature>
<feature type="compositionally biased region" description="Basic and acidic residues" evidence="1">
    <location>
        <begin position="1"/>
        <end position="11"/>
    </location>
</feature>
<dbReference type="EMBL" id="CAJNOK010025538">
    <property type="protein sequence ID" value="CAF1391308.1"/>
    <property type="molecule type" value="Genomic_DNA"/>
</dbReference>
<gene>
    <name evidence="3" type="ORF">GPM918_LOCUS37195</name>
    <name evidence="2" type="ORF">OVA965_LOCUS32588</name>
    <name evidence="5" type="ORF">SRO942_LOCUS37954</name>
    <name evidence="4" type="ORF">TMI583_LOCUS33449</name>
</gene>
<dbReference type="Proteomes" id="UP000663829">
    <property type="component" value="Unassembled WGS sequence"/>
</dbReference>
<comment type="caution">
    <text evidence="3">The sequence shown here is derived from an EMBL/GenBank/DDBJ whole genome shotgun (WGS) entry which is preliminary data.</text>
</comment>
<feature type="compositionally biased region" description="Polar residues" evidence="1">
    <location>
        <begin position="89"/>
        <end position="103"/>
    </location>
</feature>
<dbReference type="EMBL" id="CAJOBA010047244">
    <property type="protein sequence ID" value="CAF4198920.1"/>
    <property type="molecule type" value="Genomic_DNA"/>
</dbReference>
<proteinExistence type="predicted"/>
<dbReference type="AlphaFoldDB" id="A0A815UEK1"/>
<dbReference type="EMBL" id="CAJNOQ010023282">
    <property type="protein sequence ID" value="CAF1512908.1"/>
    <property type="molecule type" value="Genomic_DNA"/>
</dbReference>